<proteinExistence type="predicted"/>
<dbReference type="PANTHER" id="PTHR13155:SF1">
    <property type="entry name" value="A-KINASE ANCHOR PROTEIN 10, MITOCHONDRIAL"/>
    <property type="match status" value="1"/>
</dbReference>
<dbReference type="SMART" id="SM00315">
    <property type="entry name" value="RGS"/>
    <property type="match status" value="1"/>
</dbReference>
<sequence>MQYIITNLVKGVKGQENTTNTSEKGRRLAKAHYPSYKRDRLPTLQEVVLRKTAPPVCLFNLYLYMRDVENASEYLDFYLDILEHEILCRAYVKDLKKLGLDVNTEYPEYERYRPGAFKTEKDKLKFNKPVSIKSGVQRQISNSSRGSDNTLNSGSDVPESTIAQKTSATHVVEIQNDGNNDNKLKQYRDSVRSNKTNTTAGNLSLCNRERPFTRDDLRESAERIFFKYIFSGSEKEIFLSNDIKEKITRAIEEEGIFQHKRDDPWIYHEAKKEIYAFMEKEYFPRFLMARAFGNMNATQILMRLGIGTFFLFLGFAIALSLIFLNIMPRTVRLWSFIPIFLGVKNLFVCITKLSPLFVLLRISETTFFQFQRVMESYIYTLHVKKGIRIFLQSLIVSIIITAIFVAVPGHRL</sequence>
<dbReference type="Pfam" id="PF00615">
    <property type="entry name" value="RGS"/>
    <property type="match status" value="1"/>
</dbReference>
<keyword evidence="2" id="KW-0812">Transmembrane</keyword>
<keyword evidence="2" id="KW-0472">Membrane</keyword>
<dbReference type="Proteomes" id="UP000789570">
    <property type="component" value="Unassembled WGS sequence"/>
</dbReference>
<evidence type="ECO:0000259" key="3">
    <source>
        <dbReference type="PROSITE" id="PS50132"/>
    </source>
</evidence>
<feature type="domain" description="RGS" evidence="3">
    <location>
        <begin position="209"/>
        <end position="296"/>
    </location>
</feature>
<gene>
    <name evidence="4" type="ORF">FCALED_LOCUS3613</name>
</gene>
<keyword evidence="5" id="KW-1185">Reference proteome</keyword>
<feature type="transmembrane region" description="Helical" evidence="2">
    <location>
        <begin position="389"/>
        <end position="407"/>
    </location>
</feature>
<name>A0A9N8ZKT2_9GLOM</name>
<dbReference type="GO" id="GO:0008104">
    <property type="term" value="P:intracellular protein localization"/>
    <property type="evidence" value="ECO:0007669"/>
    <property type="project" value="TreeGrafter"/>
</dbReference>
<feature type="transmembrane region" description="Helical" evidence="2">
    <location>
        <begin position="336"/>
        <end position="360"/>
    </location>
</feature>
<feature type="compositionally biased region" description="Polar residues" evidence="1">
    <location>
        <begin position="136"/>
        <end position="155"/>
    </location>
</feature>
<keyword evidence="2" id="KW-1133">Transmembrane helix</keyword>
<evidence type="ECO:0000313" key="4">
    <source>
        <dbReference type="EMBL" id="CAG8499165.1"/>
    </source>
</evidence>
<dbReference type="PANTHER" id="PTHR13155">
    <property type="entry name" value="A-KINASE ANCHOR PROTEINS"/>
    <property type="match status" value="1"/>
</dbReference>
<dbReference type="Gene3D" id="1.10.167.10">
    <property type="entry name" value="Regulator of G-protein Signalling 4, domain 2"/>
    <property type="match status" value="1"/>
</dbReference>
<accession>A0A9N8ZKT2</accession>
<evidence type="ECO:0000256" key="1">
    <source>
        <dbReference type="SAM" id="MobiDB-lite"/>
    </source>
</evidence>
<feature type="region of interest" description="Disordered" evidence="1">
    <location>
        <begin position="136"/>
        <end position="166"/>
    </location>
</feature>
<organism evidence="4 5">
    <name type="scientific">Funneliformis caledonium</name>
    <dbReference type="NCBI Taxonomy" id="1117310"/>
    <lineage>
        <taxon>Eukaryota</taxon>
        <taxon>Fungi</taxon>
        <taxon>Fungi incertae sedis</taxon>
        <taxon>Mucoromycota</taxon>
        <taxon>Glomeromycotina</taxon>
        <taxon>Glomeromycetes</taxon>
        <taxon>Glomerales</taxon>
        <taxon>Glomeraceae</taxon>
        <taxon>Funneliformis</taxon>
    </lineage>
</organism>
<dbReference type="InterPro" id="IPR052246">
    <property type="entry name" value="Cell_Polariz_PKAAnc"/>
</dbReference>
<dbReference type="SUPFAM" id="SSF48097">
    <property type="entry name" value="Regulator of G-protein signaling, RGS"/>
    <property type="match status" value="1"/>
</dbReference>
<dbReference type="InterPro" id="IPR016137">
    <property type="entry name" value="RGS"/>
</dbReference>
<feature type="transmembrane region" description="Helical" evidence="2">
    <location>
        <begin position="300"/>
        <end position="324"/>
    </location>
</feature>
<dbReference type="InterPro" id="IPR044926">
    <property type="entry name" value="RGS_subdomain_2"/>
</dbReference>
<reference evidence="4" key="1">
    <citation type="submission" date="2021-06" db="EMBL/GenBank/DDBJ databases">
        <authorList>
            <person name="Kallberg Y."/>
            <person name="Tangrot J."/>
            <person name="Rosling A."/>
        </authorList>
    </citation>
    <scope>NUCLEOTIDE SEQUENCE</scope>
    <source>
        <strain evidence="4">UK204</strain>
    </source>
</reference>
<comment type="caution">
    <text evidence="4">The sequence shown here is derived from an EMBL/GenBank/DDBJ whole genome shotgun (WGS) entry which is preliminary data.</text>
</comment>
<dbReference type="AlphaFoldDB" id="A0A9N8ZKT2"/>
<dbReference type="InterPro" id="IPR036305">
    <property type="entry name" value="RGS_sf"/>
</dbReference>
<evidence type="ECO:0000256" key="2">
    <source>
        <dbReference type="SAM" id="Phobius"/>
    </source>
</evidence>
<dbReference type="PROSITE" id="PS50132">
    <property type="entry name" value="RGS"/>
    <property type="match status" value="1"/>
</dbReference>
<protein>
    <submittedName>
        <fullName evidence="4">17973_t:CDS:1</fullName>
    </submittedName>
</protein>
<dbReference type="OrthoDB" id="5876363at2759"/>
<evidence type="ECO:0000313" key="5">
    <source>
        <dbReference type="Proteomes" id="UP000789570"/>
    </source>
</evidence>
<dbReference type="GO" id="GO:0005886">
    <property type="term" value="C:plasma membrane"/>
    <property type="evidence" value="ECO:0007669"/>
    <property type="project" value="TreeGrafter"/>
</dbReference>
<dbReference type="EMBL" id="CAJVPQ010000644">
    <property type="protein sequence ID" value="CAG8499165.1"/>
    <property type="molecule type" value="Genomic_DNA"/>
</dbReference>